<dbReference type="Pfam" id="PF01195">
    <property type="entry name" value="Pept_tRNA_hydro"/>
    <property type="match status" value="1"/>
</dbReference>
<dbReference type="PROSITE" id="PS01195">
    <property type="entry name" value="PEPT_TRNA_HYDROL_1"/>
    <property type="match status" value="1"/>
</dbReference>
<feature type="active site" description="Proton acceptor" evidence="8">
    <location>
        <position position="19"/>
    </location>
</feature>
<name>G5GFY8_9FIRM</name>
<dbReference type="HAMAP" id="MF_00083">
    <property type="entry name" value="Pept_tRNA_hydro_bact"/>
    <property type="match status" value="1"/>
</dbReference>
<evidence type="ECO:0000256" key="1">
    <source>
        <dbReference type="ARBA" id="ARBA00013260"/>
    </source>
</evidence>
<keyword evidence="3 8" id="KW-0378">Hydrolase</keyword>
<feature type="binding site" evidence="8">
    <location>
        <position position="66"/>
    </location>
    <ligand>
        <name>tRNA</name>
        <dbReference type="ChEBI" id="CHEBI:17843"/>
    </ligand>
</feature>
<evidence type="ECO:0000256" key="8">
    <source>
        <dbReference type="HAMAP-Rule" id="MF_00083"/>
    </source>
</evidence>
<dbReference type="FunFam" id="3.40.50.1470:FF:000001">
    <property type="entry name" value="Peptidyl-tRNA hydrolase"/>
    <property type="match status" value="1"/>
</dbReference>
<evidence type="ECO:0000256" key="10">
    <source>
        <dbReference type="RuleBase" id="RU004320"/>
    </source>
</evidence>
<protein>
    <recommendedName>
        <fullName evidence="7 8">Peptidyl-tRNA hydrolase</fullName>
        <shortName evidence="8">Pth</shortName>
        <ecNumber evidence="1 8">3.1.1.29</ecNumber>
    </recommendedName>
</protein>
<comment type="function">
    <text evidence="8">Catalyzes the release of premature peptidyl moieties from peptidyl-tRNA molecules trapped in stalled 50S ribosomal subunits, and thus maintains levels of free tRNAs and 50S ribosomes.</text>
</comment>
<dbReference type="NCBIfam" id="TIGR00447">
    <property type="entry name" value="pth"/>
    <property type="match status" value="1"/>
</dbReference>
<reference evidence="11 12" key="1">
    <citation type="submission" date="2011-08" db="EMBL/GenBank/DDBJ databases">
        <title>The Genome Sequence of Johnsonella ignava ATCC 51276.</title>
        <authorList>
            <consortium name="The Broad Institute Genome Sequencing Platform"/>
            <person name="Earl A."/>
            <person name="Ward D."/>
            <person name="Feldgarden M."/>
            <person name="Gevers D."/>
            <person name="Izard J."/>
            <person name="Blanton J.M."/>
            <person name="Baranova O.V."/>
            <person name="Dewhirst F.E."/>
            <person name="Young S.K."/>
            <person name="Zeng Q."/>
            <person name="Gargeya S."/>
            <person name="Fitzgerald M."/>
            <person name="Haas B."/>
            <person name="Abouelleil A."/>
            <person name="Alvarado L."/>
            <person name="Arachchi H.M."/>
            <person name="Berlin A."/>
            <person name="Brown A."/>
            <person name="Chapman S.B."/>
            <person name="Chen Z."/>
            <person name="Dunbar C."/>
            <person name="Freedman E."/>
            <person name="Gearin G."/>
            <person name="Gellesch M."/>
            <person name="Goldberg J."/>
            <person name="Griggs A."/>
            <person name="Gujja S."/>
            <person name="Heiman D."/>
            <person name="Howarth C."/>
            <person name="Larson L."/>
            <person name="Lui A."/>
            <person name="MacDonald P.J.P."/>
            <person name="Montmayeur A."/>
            <person name="Murphy C."/>
            <person name="Neiman D."/>
            <person name="Pearson M."/>
            <person name="Priest M."/>
            <person name="Roberts A."/>
            <person name="Saif S."/>
            <person name="Shea T."/>
            <person name="Shenoy N."/>
            <person name="Sisk P."/>
            <person name="Stolte C."/>
            <person name="Sykes S."/>
            <person name="Wortman J."/>
            <person name="Nusbaum C."/>
            <person name="Birren B."/>
        </authorList>
    </citation>
    <scope>NUCLEOTIDE SEQUENCE [LARGE SCALE GENOMIC DNA]</scope>
    <source>
        <strain evidence="11 12">ATCC 51276</strain>
    </source>
</reference>
<dbReference type="OrthoDB" id="9800507at2"/>
<evidence type="ECO:0000256" key="6">
    <source>
        <dbReference type="ARBA" id="ARBA00048707"/>
    </source>
</evidence>
<dbReference type="InterPro" id="IPR036416">
    <property type="entry name" value="Pept_tRNA_hydro_sf"/>
</dbReference>
<dbReference type="Proteomes" id="UP000003011">
    <property type="component" value="Unassembled WGS sequence"/>
</dbReference>
<comment type="catalytic activity">
    <reaction evidence="6 8 9">
        <text>an N-acyl-L-alpha-aminoacyl-tRNA + H2O = an N-acyl-L-amino acid + a tRNA + H(+)</text>
        <dbReference type="Rhea" id="RHEA:54448"/>
        <dbReference type="Rhea" id="RHEA-COMP:10123"/>
        <dbReference type="Rhea" id="RHEA-COMP:13883"/>
        <dbReference type="ChEBI" id="CHEBI:15377"/>
        <dbReference type="ChEBI" id="CHEBI:15378"/>
        <dbReference type="ChEBI" id="CHEBI:59874"/>
        <dbReference type="ChEBI" id="CHEBI:78442"/>
        <dbReference type="ChEBI" id="CHEBI:138191"/>
        <dbReference type="EC" id="3.1.1.29"/>
    </reaction>
</comment>
<dbReference type="RefSeq" id="WP_005539550.1">
    <property type="nucleotide sequence ID" value="NZ_JH378829.1"/>
</dbReference>
<feature type="binding site" evidence="8">
    <location>
        <position position="112"/>
    </location>
    <ligand>
        <name>tRNA</name>
        <dbReference type="ChEBI" id="CHEBI:17843"/>
    </ligand>
</feature>
<dbReference type="EC" id="3.1.1.29" evidence="1 8"/>
<dbReference type="GO" id="GO:0005737">
    <property type="term" value="C:cytoplasm"/>
    <property type="evidence" value="ECO:0007669"/>
    <property type="project" value="UniProtKB-SubCell"/>
</dbReference>
<keyword evidence="4 8" id="KW-0694">RNA-binding</keyword>
<keyword evidence="8" id="KW-0963">Cytoplasm</keyword>
<dbReference type="InterPro" id="IPR001328">
    <property type="entry name" value="Pept_tRNA_hydro"/>
</dbReference>
<comment type="function">
    <text evidence="8">Hydrolyzes ribosome-free peptidyl-tRNAs (with 1 or more amino acids incorporated), which drop off the ribosome during protein synthesis, or as a result of ribosome stalling.</text>
</comment>
<dbReference type="HOGENOM" id="CLU_062456_4_1_9"/>
<gene>
    <name evidence="8" type="primary">pth</name>
    <name evidence="11" type="ORF">HMPREF9333_00477</name>
</gene>
<dbReference type="PANTHER" id="PTHR17224">
    <property type="entry name" value="PEPTIDYL-TRNA HYDROLASE"/>
    <property type="match status" value="1"/>
</dbReference>
<comment type="subcellular location">
    <subcellularLocation>
        <location evidence="8">Cytoplasm</location>
    </subcellularLocation>
</comment>
<dbReference type="PROSITE" id="PS01196">
    <property type="entry name" value="PEPT_TRNA_HYDROL_2"/>
    <property type="match status" value="1"/>
</dbReference>
<feature type="site" description="Stabilizes the basic form of H active site to accept a proton" evidence="8">
    <location>
        <position position="91"/>
    </location>
</feature>
<evidence type="ECO:0000313" key="11">
    <source>
        <dbReference type="EMBL" id="EHI56412.1"/>
    </source>
</evidence>
<dbReference type="AlphaFoldDB" id="G5GFY8"/>
<sequence>MKIIAGLGNPGRGYENTRHNAGFDAIDRLAFKYEIPLNEVKHKSICGSGFMGNERVLLMKPQTYMNRSGEAIAKALHYYKLKPSDLIVVFDDVNLMPGQIRVRLRGSSGGHNGMRSIIYCISGNVFARVKIGIGKEDGKTLSGYVLGKFTRAESVLLDEAYSNAVSAIELLISGEADRAMNVFNKKVKAGEKEDL</sequence>
<evidence type="ECO:0000256" key="4">
    <source>
        <dbReference type="ARBA" id="ARBA00022884"/>
    </source>
</evidence>
<dbReference type="EMBL" id="ACZL01000009">
    <property type="protein sequence ID" value="EHI56412.1"/>
    <property type="molecule type" value="Genomic_DNA"/>
</dbReference>
<feature type="site" description="Discriminates between blocked and unblocked aminoacyl-tRNA" evidence="8">
    <location>
        <position position="9"/>
    </location>
</feature>
<dbReference type="STRING" id="679200.HMPREF9333_00477"/>
<proteinExistence type="inferred from homology"/>
<evidence type="ECO:0000256" key="3">
    <source>
        <dbReference type="ARBA" id="ARBA00022801"/>
    </source>
</evidence>
<evidence type="ECO:0000256" key="2">
    <source>
        <dbReference type="ARBA" id="ARBA00022555"/>
    </source>
</evidence>
<dbReference type="InterPro" id="IPR018171">
    <property type="entry name" value="Pept_tRNA_hydro_CS"/>
</dbReference>
<comment type="similarity">
    <text evidence="5 8 10">Belongs to the PTH family.</text>
</comment>
<evidence type="ECO:0000313" key="12">
    <source>
        <dbReference type="Proteomes" id="UP000003011"/>
    </source>
</evidence>
<evidence type="ECO:0000256" key="5">
    <source>
        <dbReference type="ARBA" id="ARBA00038063"/>
    </source>
</evidence>
<dbReference type="SUPFAM" id="SSF53178">
    <property type="entry name" value="Peptidyl-tRNA hydrolase-like"/>
    <property type="match status" value="1"/>
</dbReference>
<feature type="binding site" evidence="8">
    <location>
        <position position="64"/>
    </location>
    <ligand>
        <name>tRNA</name>
        <dbReference type="ChEBI" id="CHEBI:17843"/>
    </ligand>
</feature>
<dbReference type="Gene3D" id="3.40.50.1470">
    <property type="entry name" value="Peptidyl-tRNA hydrolase"/>
    <property type="match status" value="1"/>
</dbReference>
<keyword evidence="12" id="KW-1185">Reference proteome</keyword>
<comment type="subunit">
    <text evidence="8">Monomer.</text>
</comment>
<dbReference type="GO" id="GO:0000049">
    <property type="term" value="F:tRNA binding"/>
    <property type="evidence" value="ECO:0007669"/>
    <property type="project" value="UniProtKB-UniRule"/>
</dbReference>
<keyword evidence="2 8" id="KW-0820">tRNA-binding</keyword>
<dbReference type="CDD" id="cd00462">
    <property type="entry name" value="PTH"/>
    <property type="match status" value="1"/>
</dbReference>
<dbReference type="PANTHER" id="PTHR17224:SF1">
    <property type="entry name" value="PEPTIDYL-TRNA HYDROLASE"/>
    <property type="match status" value="1"/>
</dbReference>
<dbReference type="GO" id="GO:0072344">
    <property type="term" value="P:rescue of stalled ribosome"/>
    <property type="evidence" value="ECO:0007669"/>
    <property type="project" value="UniProtKB-UniRule"/>
</dbReference>
<evidence type="ECO:0000256" key="7">
    <source>
        <dbReference type="ARBA" id="ARBA00050038"/>
    </source>
</evidence>
<dbReference type="GO" id="GO:0004045">
    <property type="term" value="F:peptidyl-tRNA hydrolase activity"/>
    <property type="evidence" value="ECO:0007669"/>
    <property type="project" value="UniProtKB-UniRule"/>
</dbReference>
<comment type="caution">
    <text evidence="11">The sequence shown here is derived from an EMBL/GenBank/DDBJ whole genome shotgun (WGS) entry which is preliminary data.</text>
</comment>
<dbReference type="eggNOG" id="COG0193">
    <property type="taxonomic scope" value="Bacteria"/>
</dbReference>
<accession>G5GFY8</accession>
<feature type="binding site" evidence="8">
    <location>
        <position position="14"/>
    </location>
    <ligand>
        <name>tRNA</name>
        <dbReference type="ChEBI" id="CHEBI:17843"/>
    </ligand>
</feature>
<dbReference type="PATRIC" id="fig|679200.3.peg.507"/>
<evidence type="ECO:0000256" key="9">
    <source>
        <dbReference type="RuleBase" id="RU000673"/>
    </source>
</evidence>
<organism evidence="11 12">
    <name type="scientific">Johnsonella ignava ATCC 51276</name>
    <dbReference type="NCBI Taxonomy" id="679200"/>
    <lineage>
        <taxon>Bacteria</taxon>
        <taxon>Bacillati</taxon>
        <taxon>Bacillota</taxon>
        <taxon>Clostridia</taxon>
        <taxon>Lachnospirales</taxon>
        <taxon>Lachnospiraceae</taxon>
        <taxon>Johnsonella</taxon>
    </lineage>
</organism>
<dbReference type="GO" id="GO:0006515">
    <property type="term" value="P:protein quality control for misfolded or incompletely synthesized proteins"/>
    <property type="evidence" value="ECO:0007669"/>
    <property type="project" value="UniProtKB-UniRule"/>
</dbReference>